<proteinExistence type="inferred from homology"/>
<feature type="domain" description="Ketoreductase" evidence="4">
    <location>
        <begin position="8"/>
        <end position="189"/>
    </location>
</feature>
<protein>
    <submittedName>
        <fullName evidence="5">NAD(P)-dependent oxidoreductase</fullName>
    </submittedName>
</protein>
<dbReference type="InterPro" id="IPR002347">
    <property type="entry name" value="SDR_fam"/>
</dbReference>
<evidence type="ECO:0000259" key="4">
    <source>
        <dbReference type="SMART" id="SM00822"/>
    </source>
</evidence>
<organism evidence="5 6">
    <name type="scientific">Anaeromyxobacter paludicola</name>
    <dbReference type="NCBI Taxonomy" id="2918171"/>
    <lineage>
        <taxon>Bacteria</taxon>
        <taxon>Pseudomonadati</taxon>
        <taxon>Myxococcota</taxon>
        <taxon>Myxococcia</taxon>
        <taxon>Myxococcales</taxon>
        <taxon>Cystobacterineae</taxon>
        <taxon>Anaeromyxobacteraceae</taxon>
        <taxon>Anaeromyxobacter</taxon>
    </lineage>
</organism>
<evidence type="ECO:0000256" key="1">
    <source>
        <dbReference type="ARBA" id="ARBA00006484"/>
    </source>
</evidence>
<dbReference type="PRINTS" id="PR00080">
    <property type="entry name" value="SDRFAMILY"/>
</dbReference>
<dbReference type="SMART" id="SM00822">
    <property type="entry name" value="PKS_KR"/>
    <property type="match status" value="1"/>
</dbReference>
<keyword evidence="2" id="KW-0560">Oxidoreductase</keyword>
<evidence type="ECO:0000256" key="2">
    <source>
        <dbReference type="ARBA" id="ARBA00023002"/>
    </source>
</evidence>
<gene>
    <name evidence="5" type="ORF">AMPC_14630</name>
</gene>
<dbReference type="InterPro" id="IPR036291">
    <property type="entry name" value="NAD(P)-bd_dom_sf"/>
</dbReference>
<name>A0ABM7X965_9BACT</name>
<accession>A0ABM7X965</accession>
<dbReference type="RefSeq" id="WP_248345531.1">
    <property type="nucleotide sequence ID" value="NZ_AP025592.1"/>
</dbReference>
<dbReference type="Proteomes" id="UP001162734">
    <property type="component" value="Chromosome"/>
</dbReference>
<dbReference type="InterPro" id="IPR057326">
    <property type="entry name" value="KR_dom"/>
</dbReference>
<dbReference type="EMBL" id="AP025592">
    <property type="protein sequence ID" value="BDG08350.1"/>
    <property type="molecule type" value="Genomic_DNA"/>
</dbReference>
<dbReference type="PANTHER" id="PTHR42901:SF1">
    <property type="entry name" value="ALCOHOL DEHYDROGENASE"/>
    <property type="match status" value="1"/>
</dbReference>
<reference evidence="6" key="1">
    <citation type="journal article" date="2022" name="Int. J. Syst. Evol. Microbiol.">
        <title>Anaeromyxobacter oryzae sp. nov., Anaeromyxobacter diazotrophicus sp. nov. and Anaeromyxobacter paludicola sp. nov., isolated from paddy soils.</title>
        <authorList>
            <person name="Itoh H."/>
            <person name="Xu Z."/>
            <person name="Mise K."/>
            <person name="Masuda Y."/>
            <person name="Ushijima N."/>
            <person name="Hayakawa C."/>
            <person name="Shiratori Y."/>
            <person name="Senoo K."/>
        </authorList>
    </citation>
    <scope>NUCLEOTIDE SEQUENCE [LARGE SCALE GENOMIC DNA]</scope>
    <source>
        <strain evidence="6">Red630</strain>
    </source>
</reference>
<evidence type="ECO:0000313" key="5">
    <source>
        <dbReference type="EMBL" id="BDG08350.1"/>
    </source>
</evidence>
<sequence>MDTSLSGKTVLVTGASAGFGRACAERFARAGAKLVLVGRRGERLEALKEALAVPALTAVLDVRDRAAVERFAASLPPEFAEVEVLVNNAGLALGLEPAHQASLEDWEQMLDTNCRGLFVLTRSILPGMVARGRGHVVNIGSVAASYPYPGGNVYGATKAFVHQFSQNLKSDLAGTGVRVTVIEPGMAETEFSVVRMKGDAEKAKAVYAGMQPLTAEDIAETVFWCATRPAHVNVNVVELMPQAQGFGPFIVKRQG</sequence>
<evidence type="ECO:0000256" key="3">
    <source>
        <dbReference type="RuleBase" id="RU000363"/>
    </source>
</evidence>
<dbReference type="Gene3D" id="3.40.50.720">
    <property type="entry name" value="NAD(P)-binding Rossmann-like Domain"/>
    <property type="match status" value="1"/>
</dbReference>
<dbReference type="PRINTS" id="PR00081">
    <property type="entry name" value="GDHRDH"/>
</dbReference>
<dbReference type="PANTHER" id="PTHR42901">
    <property type="entry name" value="ALCOHOL DEHYDROGENASE"/>
    <property type="match status" value="1"/>
</dbReference>
<comment type="similarity">
    <text evidence="1 3">Belongs to the short-chain dehydrogenases/reductases (SDR) family.</text>
</comment>
<dbReference type="CDD" id="cd05346">
    <property type="entry name" value="SDR_c5"/>
    <property type="match status" value="1"/>
</dbReference>
<dbReference type="Pfam" id="PF00106">
    <property type="entry name" value="adh_short"/>
    <property type="match status" value="1"/>
</dbReference>
<dbReference type="SUPFAM" id="SSF51735">
    <property type="entry name" value="NAD(P)-binding Rossmann-fold domains"/>
    <property type="match status" value="1"/>
</dbReference>
<evidence type="ECO:0000313" key="6">
    <source>
        <dbReference type="Proteomes" id="UP001162734"/>
    </source>
</evidence>
<keyword evidence="6" id="KW-1185">Reference proteome</keyword>